<dbReference type="Proteomes" id="UP000196708">
    <property type="component" value="Chromosome 1"/>
</dbReference>
<evidence type="ECO:0000313" key="2">
    <source>
        <dbReference type="Proteomes" id="UP000196708"/>
    </source>
</evidence>
<proteinExistence type="predicted"/>
<dbReference type="InterPro" id="IPR056955">
    <property type="entry name" value="ORC-CDC6-like"/>
</dbReference>
<dbReference type="SUPFAM" id="SSF52540">
    <property type="entry name" value="P-loop containing nucleoside triphosphate hydrolases"/>
    <property type="match status" value="1"/>
</dbReference>
<organism evidence="1 2">
    <name type="scientific">Vibrio gazogenes</name>
    <dbReference type="NCBI Taxonomy" id="687"/>
    <lineage>
        <taxon>Bacteria</taxon>
        <taxon>Pseudomonadati</taxon>
        <taxon>Pseudomonadota</taxon>
        <taxon>Gammaproteobacteria</taxon>
        <taxon>Vibrionales</taxon>
        <taxon>Vibrionaceae</taxon>
        <taxon>Vibrio</taxon>
    </lineage>
</organism>
<dbReference type="OrthoDB" id="8311018at2"/>
<dbReference type="Pfam" id="PF24389">
    <property type="entry name" value="ORC-CDC6-like"/>
    <property type="match status" value="1"/>
</dbReference>
<accession>A0A1Z2SH21</accession>
<name>A0A1Z2SH21_VIBGA</name>
<dbReference type="RefSeq" id="WP_088134213.1">
    <property type="nucleotide sequence ID" value="NZ_CP018835.1"/>
</dbReference>
<dbReference type="InterPro" id="IPR027417">
    <property type="entry name" value="P-loop_NTPase"/>
</dbReference>
<dbReference type="EMBL" id="CP018835">
    <property type="protein sequence ID" value="ASA56466.1"/>
    <property type="molecule type" value="Genomic_DNA"/>
</dbReference>
<sequence>MLNRIPSVSDSFNAKTSTTEDLCETFITNEFYDKLACPNHCIMIGPRGSGKTTLMRMLDIESLELWKSEKASEYRKTINYSGVFIPTDRYWKTQYQKIENKLKDNEISKKEKLRYDTAIILLEQLFSYHVFENLLSVVNYRCSRTTKKENNFKSVEFTKESEVELVYSLKIILEVEPRINSLKSLLTEVILKKQLISNTVNNLISNDNVDVPKVGNFDLISNLESVVTIVNTYFEEKSGKWAFLFDELELAPNQIIKPLVNEMRGGHKDIIFKLALSPYHKGVSITDDTDSAMKAQDIELIDLTGLSDNDGNTFANTLCTALFQRKGLFNNIEHYFEEPKEINIDKDFNDLSAKDPSFNNYLIERGFKSDIYTNQDSQLRKIKFIVHLRNFKRSKDGKKHARRRPADYYGGFENICKAVEYNPRMLIGLMNKFISHAKEGKISLNQQLISLQEYFHDYRSLLGTIAVDSGDNKFNNIYDLISEIAQFFKDEIHGPQFKTQPKGSIAIKNKISDELNEIIGYALNAGALIPIDTEIGSLNDLNSSKRCRLSYIFSHHYDLLMTKQSEIDIIDLINQTKLKSTRLKIVDLLGFTNYQQYSLELE</sequence>
<dbReference type="AlphaFoldDB" id="A0A1Z2SH21"/>
<reference evidence="1 2" key="1">
    <citation type="submission" date="2016-12" db="EMBL/GenBank/DDBJ databases">
        <authorList>
            <person name="Song W.-J."/>
            <person name="Kurnit D.M."/>
        </authorList>
    </citation>
    <scope>NUCLEOTIDE SEQUENCE [LARGE SCALE GENOMIC DNA]</scope>
    <source>
        <strain evidence="1 2">ATCC 43942</strain>
    </source>
</reference>
<dbReference type="KEGG" id="vga:BSQ33_12685"/>
<gene>
    <name evidence="1" type="ORF">BSQ33_12685</name>
</gene>
<evidence type="ECO:0000313" key="1">
    <source>
        <dbReference type="EMBL" id="ASA56466.1"/>
    </source>
</evidence>
<protein>
    <submittedName>
        <fullName evidence="1">Uncharacterized protein</fullName>
    </submittedName>
</protein>